<evidence type="ECO:0000313" key="4">
    <source>
        <dbReference type="Proteomes" id="UP000254707"/>
    </source>
</evidence>
<dbReference type="EMBL" id="UHED01000001">
    <property type="protein sequence ID" value="SUM81713.1"/>
    <property type="molecule type" value="Genomic_DNA"/>
</dbReference>
<comment type="similarity">
    <text evidence="1">Belongs to the glycosyltransferase 2 family.</text>
</comment>
<dbReference type="Gene3D" id="3.90.550.10">
    <property type="entry name" value="Spore Coat Polysaccharide Biosynthesis Protein SpsA, Chain A"/>
    <property type="match status" value="1"/>
</dbReference>
<dbReference type="GO" id="GO:0050501">
    <property type="term" value="F:hyaluronan synthase activity"/>
    <property type="evidence" value="ECO:0007669"/>
    <property type="project" value="UniProtKB-EC"/>
</dbReference>
<organism evidence="3 4">
    <name type="scientific">Staphylococcus saprophyticus</name>
    <dbReference type="NCBI Taxonomy" id="29385"/>
    <lineage>
        <taxon>Bacteria</taxon>
        <taxon>Bacillati</taxon>
        <taxon>Bacillota</taxon>
        <taxon>Bacilli</taxon>
        <taxon>Bacillales</taxon>
        <taxon>Staphylococcaceae</taxon>
        <taxon>Staphylococcus</taxon>
    </lineage>
</organism>
<evidence type="ECO:0000259" key="2">
    <source>
        <dbReference type="Pfam" id="PF00535"/>
    </source>
</evidence>
<protein>
    <submittedName>
        <fullName evidence="3">Glycosyl transferase</fullName>
        <ecNumber evidence="3">2.4.1.212</ecNumber>
    </submittedName>
</protein>
<proteinExistence type="inferred from homology"/>
<dbReference type="PANTHER" id="PTHR22916">
    <property type="entry name" value="GLYCOSYLTRANSFERASE"/>
    <property type="match status" value="1"/>
</dbReference>
<feature type="domain" description="Glycosyltransferase 2-like" evidence="2">
    <location>
        <begin position="51"/>
        <end position="216"/>
    </location>
</feature>
<dbReference type="InterPro" id="IPR001173">
    <property type="entry name" value="Glyco_trans_2-like"/>
</dbReference>
<evidence type="ECO:0000313" key="3">
    <source>
        <dbReference type="EMBL" id="SUM81713.1"/>
    </source>
</evidence>
<sequence>MLSQKKKSLFIFTQLEANYKISSNYKSYEHRKGYEMKVIKSNKVTNKFKVSILISTYNKEKFIENTLNSILAQTMNKNDFELIIVDDCSTDNTLDIISKKIESFSNYQFVQLDENSGTPAKPRNLSIDLSKGKYIMFVDGDDWLPSDALENLYTLLKSNKTDYATGLTKYVYSDRIARSGVALSKIAYNKVGLKNFRKSFYHLAPAGRMMKSSVIKKNNIRFPEMIFGEDLQFFAEVFFNTKNISTTQDVVYCANRYDENISLVKSEASTVLNRIKWQNEAYRYLTKKYKNNKIFANLLYRIINKDILEGKFYKKGFIKNIDTLLPVFQDILNTIDNDFNSLDYADDTLNQHALTLIKNGDKDEIIDFVNFYLKKDEKPLYLSNDKYYYVYKENKYKKRMHIILQKIIKKDENIFLKLYSKNSELKYLEIKNRKDPTNYTVLEIKKHLFKTGEYTVQFKANELSKGKLALTVLDKDLNGAAIKSGMQFDFYETVNGNLGYIKK</sequence>
<gene>
    <name evidence="3" type="primary">hyaD_1</name>
    <name evidence="3" type="ORF">NCTC7688_00206</name>
</gene>
<reference evidence="3 4" key="1">
    <citation type="submission" date="2018-06" db="EMBL/GenBank/DDBJ databases">
        <authorList>
            <consortium name="Pathogen Informatics"/>
            <person name="Doyle S."/>
        </authorList>
    </citation>
    <scope>NUCLEOTIDE SEQUENCE [LARGE SCALE GENOMIC DNA]</scope>
    <source>
        <strain evidence="3 4">NCTC7688</strain>
    </source>
</reference>
<keyword evidence="3" id="KW-0328">Glycosyltransferase</keyword>
<dbReference type="PANTHER" id="PTHR22916:SF3">
    <property type="entry name" value="UDP-GLCNAC:BETAGAL BETA-1,3-N-ACETYLGLUCOSAMINYLTRANSFERASE-LIKE PROTEIN 1"/>
    <property type="match status" value="1"/>
</dbReference>
<keyword evidence="3" id="KW-0808">Transferase</keyword>
<name>A0A380HHB5_STASA</name>
<dbReference type="Proteomes" id="UP000254707">
    <property type="component" value="Unassembled WGS sequence"/>
</dbReference>
<dbReference type="InterPro" id="IPR029044">
    <property type="entry name" value="Nucleotide-diphossugar_trans"/>
</dbReference>
<dbReference type="SUPFAM" id="SSF53448">
    <property type="entry name" value="Nucleotide-diphospho-sugar transferases"/>
    <property type="match status" value="1"/>
</dbReference>
<dbReference type="CDD" id="cd00761">
    <property type="entry name" value="Glyco_tranf_GTA_type"/>
    <property type="match status" value="1"/>
</dbReference>
<dbReference type="Pfam" id="PF00535">
    <property type="entry name" value="Glycos_transf_2"/>
    <property type="match status" value="1"/>
</dbReference>
<evidence type="ECO:0000256" key="1">
    <source>
        <dbReference type="ARBA" id="ARBA00006739"/>
    </source>
</evidence>
<dbReference type="EC" id="2.4.1.212" evidence="3"/>
<accession>A0A380HHB5</accession>
<dbReference type="AlphaFoldDB" id="A0A380HHB5"/>